<sequence length="5873" mass="628912">MMDTRKRRKDSSLNRTIPHDLLHRLPKRPRVQAQRKFAQGSQPPPLVHKDTDPAECPSHSVTGAAVRERSTSLDGRPSLLSRNSGSSSNGGRSSFEIPGRTLEPFGRGIFNRPPLSVPVRNQFDFFGRGHNNTDTETSAGNGVDAVDDLILPGRPKTEDFLTFLCFRGTPLLPSAFDHFNTPQLTLLHDAGANRPSRLSSEKQDVDHSSCLKGNKSSRTSLDGDHQQPTNGNGSSTVKESVRYKNTDEGCASSVQNQRLTRSVQIPASKTDVVDEGVLTALHRKHVTRSRLLSNKKKLLIKKALELKSKCIRGRQSRLSNRSVAISKVNVAAGIERRATRSSENTSENDTVPELEANSRCRERRGNLRRRSCDDLLPDSQTGRKETLSPPRRISRSMDVRPKDCVDQPPMRRDRNNDALKSRLSEASPSLAQPCITPERSFRTALHRPASAIKLDDGSRNQRIEISKHSPARSPMAVAALKKSRLAKLAVLRNKPRISRLLLRLGGASAAADPSTVDGSVPNHSSLSPVRQTRSQIDTQSSASPDKPTLCPSRLRKERRKPFSAPGSVKVEVKEEMQDDSGEEDVRKAATKELRIFRKEPKLHEGAIPEDIKPDISTIDITPSKTLRRSSLGLSPPRSQPSANADPHSSILSSSPLSLMSGNSSVPSTPTSPENSPSSDASFVVKVDAGCQQSVPRVKRPRRGNSFNSVVTSESSINVPLYCGPLDASTNTSSKTQDDANNRATNNTLVSRLDNACKYFPGSKNSTSTGAIEKHNVRNKPNRRQSASDITLPEDSTSTVSPKSDVQKMRQLRCSLREDRVESTASLDVRETRRRASEGSPQSSLHKPLPARADLVKDATNRQVVLDENDSKNVRLKSRSKRNIRVHGRGLKSDSTSTTTTDASSDENFIATENATRKSQRISRTKETVTVINSPGKICTRSLSSGSSRGAQSRSVSRESSLSRRIGASSKDLKGSIMHNSRVTKTENLYEKRRSLRGTSNKNLRSDTDQRESDEPRSSEDETANDGDDEDKVATNSLSKRNSLNESTDQKTSLNKRRTRSHESSQELPTVRTRSSERLGAIIPPSKKNLLVNSNCTIASIPCISPVKKEFISDEEIDVEGVDVPSMYDTAISVKCEKNDVTTLQDRLASTSLGENETRTLDSSHSSSTRSSNSSLSENASAYIPRETSIGVLKRRASIPRKKACNPKDKRLDDVLGSVAKVFGDNIDEGHYSKMERDLALGNKSPEKHVKNSPFTEVDESSMHPRIVPGEKTTSNVPGGTKSDLVNGLDSVMFYSNSSNLNCNSTNQSPSGTLMKVTGSLLKAPRRGPLNAKKLSDVVRSLAEKKRAESPLTCVTDDKPDFLKDLKTKTLDDDDKQRQVREVCLGPALIACVMTSTSSTTTLTSSLLTIPHVSATFTSTHTVSACVPATTTTTSVNHLPLVSTSGSSNSIPASASLPKAPGRTEASSFIAQVETSSIMSVSPSKSLSSVSQPIVAESVPSVAFSVSDGFTGSIETGSSCVNSSESVSCLSEGAIHVTGSIPPCDEVDGSKSSKVHNGAPKNKQGIIKNSLRLSERKLPYASLVSAQSDNTHKKCKISPPVFIPSRYTKNSDIKSSVSSNIKTASLSSKEHDNAANNLVKNDVPRSTCLTENVENDHIDGTLKANFNAASSPHLADAQKLPLLSSEAPRASRLSPQVTKSSFTAPVTQEVTVSTTLPSRMFYGSGACRSSTAERIALSGHLIVPHISLKSPSHSSKNSKAGAKQTNKSLKVHSHASSKDSSKKINSRQNSSFSSTAHGKATLKKTTHISTSGVHTSSISITPKVKIIEKTSSRGPINRTTLNIPKVIPGQRGLAVRANNDNLLNVDYDNNRGDEIPSITINCDNSEIVTLTSTVTATYFTSKPLDITSAEIAVVTCGKSSGETNFITKITAPEVEIGTGLRIPCVSLAPASSPLVPNSATNFSVTTENSRQESQPTFINSCPGVQPAEPPLVENSATLNVTMPPTPSATPVPQIFNSSMGIFPSQTCIPPCITSQIGSPALPSSLLTSLGVPSSITASNLHVPHLPISANSHVASTLPSGNLLISGGDSSWSHAGAGLSQLPTIMTSLPTNVTQVTNPVVPIDASGLPQNPLSGIHLSNLPPGVVSNIRACPAGVVNGVPAAGMMTNLQAGGIVQSIQSQGLNANRLSTIQSPNVPAGAIGNIQVSGLAGNLPNSMPALQNNLTSFPTNVTQLSNNLMPLSSSMSSLASNIGNQASLASSTATLNTISSLPPVFPMTGPVTYNSVASYTGAVRPYVTSAPQLAYFDTTTMTYVTPTLLPSLAAHQGILTASSVSSFVQPGGAIPPSYTIMSIPPQSMAQNPSSVCSSVSSASGSSQSLNTSVPSLARNSPIMMNTPMLTSSQSAYVSNNTDVCSIFPLPAGSLNSPSNVGITTPQFPGHLLTAAPPSANLSSNARPVVFPTSGVIMGAASNPTSTSSPIKTTKQIHIAPKPNRMTVPCGSISSSVSNNFKSSPKPIQIAPKLTSQPLTIPSAVNKIHTTPQIITTPQGSHLIHTIPNLQPFQSLPQGLQAFPQPLQGVPTLPTHIPSIAGVPGISVTQALSLSAAAQLVTPTVGDILSQQLSIVSTIPNVECTQATFSFSTAPQYSIVPQHTVSSQSCNDGASLNTSVNNGISSYDASIKCSTYIPSVPSVQSSISNVCDSSHHPQTTDERKFPVDGLTTVPHVVTDSGATLSLNVSNATSVCPPLNSINYGFQPSLVSTSVCQGSAGLGEAKSMNIARSMESMTQGSISVTSSSLVTPFITVTSANILPQSADVKSAVTSSPSPIHPLSQSVAVSSAELVSNQCSPNNNDPDIVPTSENKHVVFSEDSKLVTSDHVSDLQICDTPDEALGSPCSTSDSFIEVADVSDVSSADVDQSMDEATKSEEKALKHDMLNLKTSANNKTSTVSTNDLPQNSLNLPVSSCENSKVNVVPIQEEPLQNFTNIGSGVSSRVGEIMKSDSPMSQKTTKNSSSCDDGRLVKSSEGQTNVGEVINRELSVSACETISSASHPTLSPASGAASSVPSASLAAKISPSNSFRFSGPKHLSVLPAPTPRMTRGVVPLVHPSSGSFFSSVTLVPSKILTPVVSVPNSSKSAPIIEQKIQKTVNEPAKHKVSGSEMVATSATPDEKKDPLLKPLIKVPDGSQNMPAKNNKESLLQQNNAPKTGASDRRPMNVTGGLNCKIPKFASSSVTITTIPARINDSSRTRKITSGKNIVDKKKEPLLKRPLFRTKSQENVSKSSFAFSVVNESSVYAFEPDTDLQLDETSAFSKRIKKKSAAQLMPIKPAACESERPILFKSTSDSKVNLRSAKETEEVKLNLAVETAASMVKRTPRTAFNQRLKNRRSSLTNETMPSIPADYHNAKSESVTLEQNKSTVSDASITSKIVPIVQEPSSRLRAMISPTKIPTVESASCLLKNSLPSMPQSGDRLLSGTGNNSCFALPVRVSKHSAVGSLPPVSDSASDSEVGDCRLNVSSTSSSVTGNTCLPSESSPKTLSSPSPLAPILNPVSLPSTSNHREINVASQPGAKTPRISAPSDMQSNSVLCTTNESSVGNSHTNTSPSRMEVSCKIKNPPLTADAPKFSTEIFTNPPIVQVAHAAPDIDIIRGVKTSFVPPTSLISNPSILGNSSQVPTSYGAQTSVSSKASSPHTSVPPAPLVSSQNSTANSEALIERTAASLPIKSVSIIDATADGTSVSSDAAQSLTKSSGTEINKELPVCSSKSAPEKSKSVQSTSIAIQCDMDEPVAALFRPEILAFNNESGTQTEGPSKLPLPPSASPFYYLPLAMAALGEKLPAQLVQQMLAKTQGLVGAAEAGMILQQAAQLAQQHQQKVQQQSHSDAPLPEPPPVAKPVPVTTLSSVPIQHGALTLEESILVQSAPFDPNVLQSSSKAGTSRAVVDGSSRTQTQPKAVQQPSRVKAMQQPPLQLPQQAQLQQKSPVSDKTQLPSASQQLPSIKSQQPIKVNKSPASPQKAGIQLQAEQIAQQQIAQQQMLQKSQQQLILKLQGQKNVSKQQSGQKSQVEIHPKQSHIPLFASPTHLNFKSSAQALSKNQPNRNVPAKVHPNKIGAANMKTSVGSLRSTSVARISGPFIETPPIIKSSPPVYITPPARITSEAFNPTPAYMASSLSSHNKNAHNSPSLASNHSHSNLSHTSSGVMSSTASHSSVNSGLKSPSRAHNVSKSEPSVISSTINCTVPVTSALHNSIRTNPCTTNACTSATVSAPNSSVVDDVHDARLSSVLAAKSVTVVSSTALKIRTDSDSPVQLVSTRKSLEVHNELHSDIAEDRPSRTRVKHSRSRSADEVFINKKLRLDSLSDLDNEPSLVLTSIKPVCDEELIAGAVNRENIYNEGFNEELAEVGPSVTDPTISEKEMGSVSDRELGSNKAALLNKSFKPGFSNQVEEPNKIITCHVGKAQSSMQNSPNLKESEKVTSEPKKYQPIQDPLPRSGDATEKPPMVSAVLRAEENLAGSNAAKFSKTEESASDRGEKSSCISSKANSLGTTSLKGIDSYSNSVIAKETSPENVSSSCETNSHPEKACESNPMVKHHGESNHTLLRENQTRSRKIPGNFHCDNKEPEKSSKAVDTQNEVNDETLKTRINDSCSPKLKADNSELSDKKGSNRDISNSEKPVSSTPEKKSSTLGEKRPSKLKSESLSSKLNNDENDTGISASNDAAEDEKVDDEDDSENDATPVVRRSNRSSTSAATRATESDQQGVEQLRRHRRAKRAAAALARGDFHDLETLSDFELQDGCKNSSRSRRRKGSSGGGSGRVSSGGSGWVSPSAGSDAGGLPPPLSPQLSPDALRGWPPPRLTSPSPSQSSEGASSTTSQRSSQRTSVRHSSAASASAAAQRHQSPQPRRLARSSRGSCSSVSSSGDTKPPQTSPSAATGGGTWHPDPILADRAPQVSENSLLARAPSFFPTAEEFIEPLDYIEKIRPEAERFGICRIVPPSSFRPECRVNDDMRFVVNNQHIHRLLKRWGPNVRTTWAIRKCLAKQNIELTSNPLIGGLEVDLVQLYRAVEQLGGLMTVLEEQLWGRVAQICRIPKTAHDRLTKLDSVYCKYLLPYATLKPEERESLLKEADEAHARLIGAVASEAKSSKTSSKKSESDSRGSTKDSSDDESESDSEDEYETLDCFTTGKSISLSAFYRLARNTTAQWLPDPNGLEVDERYWSIVTEGTRHVCVHEASLDTSEHGYGFTSPKNSPSAKHPWNLKNLCQSSSTILRSMGNVIGVTSPTLHVGMLFSSVCWYRDPHSLPWIEYLHSGASKIWYGVASSAEEKLREAMSELVPEFVKDSPIWLPSDTTMVDPTSLSESGVPVCRVVQEPGQFVLVFPGAFTASLCTGYLIAESAFFARHHYFERAEKCFALLAKCREPAMFSLERLVVCVAGDARASVETLTKARPLLANIVSKHSKLWQQLQELGMTRTKRMSTVEAAPPSGGGRVTPTHPRGGGGWRRSRHQKQKAAKNNEDNEEKLCASCMQEQYIAYALDSKDGAMYCLEHALELATNCPSAVEHCTLLYRYTVGELKALEKQMDDKLHQHQRGVRRHVAGAAAAKHLKQQPSMDTAVASATDVISPVSSASVTVSETPSKPVPTAVTKHQASPINVQSHQQVQKPSASVPLLSPQQAIVHTPPPSFASPVEMTSVQQQKSAVQRPQLGSQQSLQVSQQPQQKSGVPVTPLSPQQHFARQQQQFVQQQQLATQRQVAQQQQQQVPQQQQIPLRQQRPQQQMPLQPTPQQQMPPQMPMLRRQCPISPNQSRPHASPQQLSQQQYMHQQYQPPPLTHYQQKSQQEQQLRQQMASGGVTLQQRQQQLTQTQQPTTAPYQQQMQQ</sequence>
<dbReference type="Gene3D" id="2.60.120.650">
    <property type="entry name" value="Cupin"/>
    <property type="match status" value="1"/>
</dbReference>
<dbReference type="GO" id="GO:0010468">
    <property type="term" value="P:regulation of gene expression"/>
    <property type="evidence" value="ECO:0007669"/>
    <property type="project" value="TreeGrafter"/>
</dbReference>
<feature type="region of interest" description="Disordered" evidence="3">
    <location>
        <begin position="5474"/>
        <end position="5511"/>
    </location>
</feature>
<dbReference type="GO" id="GO:0003677">
    <property type="term" value="F:DNA binding"/>
    <property type="evidence" value="ECO:0007669"/>
    <property type="project" value="InterPro"/>
</dbReference>
<feature type="region of interest" description="Disordered" evidence="3">
    <location>
        <begin position="4454"/>
        <end position="4941"/>
    </location>
</feature>
<feature type="domain" description="JmjN" evidence="5">
    <location>
        <begin position="4956"/>
        <end position="4997"/>
    </location>
</feature>
<feature type="compositionally biased region" description="Acidic residues" evidence="3">
    <location>
        <begin position="4714"/>
        <end position="4728"/>
    </location>
</feature>
<feature type="compositionally biased region" description="Low complexity" evidence="3">
    <location>
        <begin position="648"/>
        <end position="678"/>
    </location>
</feature>
<dbReference type="Pfam" id="PF02373">
    <property type="entry name" value="JmjC"/>
    <property type="match status" value="1"/>
</dbReference>
<feature type="compositionally biased region" description="Basic and acidic residues" evidence="3">
    <location>
        <begin position="395"/>
        <end position="416"/>
    </location>
</feature>
<accession>A0A8B7NJ44</accession>
<dbReference type="Pfam" id="PF02375">
    <property type="entry name" value="JmjN"/>
    <property type="match status" value="1"/>
</dbReference>
<feature type="compositionally biased region" description="Polar residues" evidence="3">
    <location>
        <begin position="1785"/>
        <end position="1795"/>
    </location>
</feature>
<feature type="compositionally biased region" description="Polar residues" evidence="3">
    <location>
        <begin position="4455"/>
        <end position="4465"/>
    </location>
</feature>
<feature type="compositionally biased region" description="Low complexity" evidence="3">
    <location>
        <begin position="5848"/>
        <end position="5873"/>
    </location>
</feature>
<dbReference type="InterPro" id="IPR036431">
    <property type="entry name" value="ARID_dom_sf"/>
</dbReference>
<feature type="compositionally biased region" description="Basic and acidic residues" evidence="3">
    <location>
        <begin position="4647"/>
        <end position="4661"/>
    </location>
</feature>
<dbReference type="Gene3D" id="1.10.150.60">
    <property type="entry name" value="ARID DNA-binding domain"/>
    <property type="match status" value="1"/>
</dbReference>
<feature type="compositionally biased region" description="Low complexity" evidence="3">
    <location>
        <begin position="940"/>
        <end position="964"/>
    </location>
</feature>
<evidence type="ECO:0000259" key="5">
    <source>
        <dbReference type="PROSITE" id="PS51183"/>
    </source>
</evidence>
<feature type="compositionally biased region" description="Basic and acidic residues" evidence="3">
    <location>
        <begin position="983"/>
        <end position="992"/>
    </location>
</feature>
<feature type="compositionally biased region" description="Basic and acidic residues" evidence="3">
    <location>
        <begin position="4517"/>
        <end position="4529"/>
    </location>
</feature>
<feature type="compositionally biased region" description="Polar residues" evidence="3">
    <location>
        <begin position="4562"/>
        <end position="4572"/>
    </location>
</feature>
<feature type="compositionally biased region" description="Polar residues" evidence="3">
    <location>
        <begin position="3977"/>
        <end position="4010"/>
    </location>
</feature>
<feature type="region of interest" description="Disordered" evidence="3">
    <location>
        <begin position="5622"/>
        <end position="5732"/>
    </location>
</feature>
<feature type="compositionally biased region" description="Polar residues" evidence="3">
    <location>
        <begin position="4531"/>
        <end position="4555"/>
    </location>
</feature>
<feature type="region of interest" description="Disordered" evidence="3">
    <location>
        <begin position="875"/>
        <end position="906"/>
    </location>
</feature>
<feature type="region of interest" description="Disordered" evidence="3">
    <location>
        <begin position="3926"/>
        <end position="4015"/>
    </location>
</feature>
<feature type="region of interest" description="Disordered" evidence="3">
    <location>
        <begin position="509"/>
        <end position="585"/>
    </location>
</feature>
<dbReference type="KEGG" id="hazt:108670692"/>
<dbReference type="InterPro" id="IPR001606">
    <property type="entry name" value="ARID_dom"/>
</dbReference>
<feature type="compositionally biased region" description="Polar residues" evidence="3">
    <location>
        <begin position="4916"/>
        <end position="4927"/>
    </location>
</feature>
<evidence type="ECO:0000259" key="4">
    <source>
        <dbReference type="PROSITE" id="PS51011"/>
    </source>
</evidence>
<evidence type="ECO:0000313" key="8">
    <source>
        <dbReference type="RefSeq" id="XP_018013668.2"/>
    </source>
</evidence>
<organism evidence="7 8">
    <name type="scientific">Hyalella azteca</name>
    <name type="common">Amphipod</name>
    <dbReference type="NCBI Taxonomy" id="294128"/>
    <lineage>
        <taxon>Eukaryota</taxon>
        <taxon>Metazoa</taxon>
        <taxon>Ecdysozoa</taxon>
        <taxon>Arthropoda</taxon>
        <taxon>Crustacea</taxon>
        <taxon>Multicrustacea</taxon>
        <taxon>Malacostraca</taxon>
        <taxon>Eumalacostraca</taxon>
        <taxon>Peracarida</taxon>
        <taxon>Amphipoda</taxon>
        <taxon>Senticaudata</taxon>
        <taxon>Talitrida</taxon>
        <taxon>Talitroidea</taxon>
        <taxon>Hyalellidae</taxon>
        <taxon>Hyalella</taxon>
    </lineage>
</organism>
<feature type="region of interest" description="Disordered" evidence="3">
    <location>
        <begin position="3660"/>
        <end position="3705"/>
    </location>
</feature>
<feature type="compositionally biased region" description="Low complexity" evidence="3">
    <location>
        <begin position="5803"/>
        <end position="5820"/>
    </location>
</feature>
<feature type="compositionally biased region" description="Low complexity" evidence="3">
    <location>
        <begin position="5759"/>
        <end position="5793"/>
    </location>
</feature>
<feature type="compositionally biased region" description="Polar residues" evidence="3">
    <location>
        <begin position="3183"/>
        <end position="3203"/>
    </location>
</feature>
<feature type="compositionally biased region" description="Polar residues" evidence="3">
    <location>
        <begin position="3660"/>
        <end position="3691"/>
    </location>
</feature>
<feature type="compositionally biased region" description="Low complexity" evidence="3">
    <location>
        <begin position="1162"/>
        <end position="1179"/>
    </location>
</feature>
<feature type="compositionally biased region" description="Basic and acidic residues" evidence="3">
    <location>
        <begin position="199"/>
        <end position="209"/>
    </location>
</feature>
<feature type="compositionally biased region" description="Acidic residues" evidence="3">
    <location>
        <begin position="5159"/>
        <end position="5171"/>
    </location>
</feature>
<feature type="compositionally biased region" description="Low complexity" evidence="3">
    <location>
        <begin position="78"/>
        <end position="94"/>
    </location>
</feature>
<feature type="compositionally biased region" description="Basic residues" evidence="3">
    <location>
        <begin position="5497"/>
        <end position="5506"/>
    </location>
</feature>
<dbReference type="OrthoDB" id="8951118at2759"/>
<feature type="compositionally biased region" description="Low complexity" evidence="3">
    <location>
        <begin position="4739"/>
        <end position="4748"/>
    </location>
</feature>
<feature type="compositionally biased region" description="Basic and acidic residues" evidence="3">
    <location>
        <begin position="4612"/>
        <end position="4622"/>
    </location>
</feature>
<feature type="compositionally biased region" description="Acidic residues" evidence="3">
    <location>
        <begin position="1020"/>
        <end position="1030"/>
    </location>
</feature>
<name>A0A8B7NJ44_HYAAZ</name>
<feature type="region of interest" description="Disordered" evidence="3">
    <location>
        <begin position="336"/>
        <end position="416"/>
    </location>
</feature>
<dbReference type="SUPFAM" id="SSF51197">
    <property type="entry name" value="Clavaminate synthase-like"/>
    <property type="match status" value="1"/>
</dbReference>
<feature type="compositionally biased region" description="Basic and acidic residues" evidence="3">
    <location>
        <begin position="4466"/>
        <end position="4477"/>
    </location>
</feature>
<reference evidence="8" key="1">
    <citation type="submission" date="2025-08" db="UniProtKB">
        <authorList>
            <consortium name="RefSeq"/>
        </authorList>
    </citation>
    <scope>IDENTIFICATION</scope>
    <source>
        <tissue evidence="8">Whole organism</tissue>
    </source>
</reference>
<dbReference type="GO" id="GO:0000785">
    <property type="term" value="C:chromatin"/>
    <property type="evidence" value="ECO:0007669"/>
    <property type="project" value="TreeGrafter"/>
</dbReference>
<feature type="region of interest" description="Disordered" evidence="3">
    <location>
        <begin position="1"/>
        <end position="100"/>
    </location>
</feature>
<feature type="compositionally biased region" description="Polar residues" evidence="3">
    <location>
        <begin position="783"/>
        <end position="803"/>
    </location>
</feature>
<feature type="region of interest" description="Disordered" evidence="3">
    <location>
        <begin position="2997"/>
        <end position="3022"/>
    </location>
</feature>
<feature type="compositionally biased region" description="Polar residues" evidence="3">
    <location>
        <begin position="214"/>
        <end position="237"/>
    </location>
</feature>
<dbReference type="GO" id="GO:0006338">
    <property type="term" value="P:chromatin remodeling"/>
    <property type="evidence" value="ECO:0007669"/>
    <property type="project" value="TreeGrafter"/>
</dbReference>
<feature type="domain" description="ARID" evidence="4">
    <location>
        <begin position="5020"/>
        <end position="5112"/>
    </location>
</feature>
<feature type="compositionally biased region" description="Low complexity" evidence="3">
    <location>
        <begin position="4853"/>
        <end position="4915"/>
    </location>
</feature>
<feature type="region of interest" description="Disordered" evidence="3">
    <location>
        <begin position="2360"/>
        <end position="2380"/>
    </location>
</feature>
<evidence type="ECO:0000313" key="7">
    <source>
        <dbReference type="Proteomes" id="UP000694843"/>
    </source>
</evidence>
<feature type="compositionally biased region" description="Basic and acidic residues" evidence="3">
    <location>
        <begin position="814"/>
        <end position="836"/>
    </location>
</feature>
<dbReference type="SMART" id="SM00545">
    <property type="entry name" value="JmjN"/>
    <property type="match status" value="1"/>
</dbReference>
<feature type="compositionally biased region" description="Basic and acidic residues" evidence="3">
    <location>
        <begin position="356"/>
        <end position="373"/>
    </location>
</feature>
<dbReference type="GO" id="GO:0005634">
    <property type="term" value="C:nucleus"/>
    <property type="evidence" value="ECO:0007669"/>
    <property type="project" value="UniProtKB-SubCell"/>
</dbReference>
<feature type="region of interest" description="Disordered" evidence="3">
    <location>
        <begin position="760"/>
        <end position="850"/>
    </location>
</feature>
<dbReference type="InterPro" id="IPR003349">
    <property type="entry name" value="JmjN"/>
</dbReference>
<dbReference type="GeneID" id="108670692"/>
<evidence type="ECO:0000256" key="3">
    <source>
        <dbReference type="SAM" id="MobiDB-lite"/>
    </source>
</evidence>
<dbReference type="InterPro" id="IPR003347">
    <property type="entry name" value="JmjC_dom"/>
</dbReference>
<feature type="region of interest" description="Disordered" evidence="3">
    <location>
        <begin position="3491"/>
        <end position="3554"/>
    </location>
</feature>
<feature type="compositionally biased region" description="Low complexity" evidence="3">
    <location>
        <begin position="3514"/>
        <end position="3544"/>
    </location>
</feature>
<dbReference type="FunFam" id="1.10.150.60:FF:000012">
    <property type="entry name" value="Blast:Protein Jumonji"/>
    <property type="match status" value="1"/>
</dbReference>
<dbReference type="Proteomes" id="UP000694843">
    <property type="component" value="Unplaced"/>
</dbReference>
<feature type="compositionally biased region" description="Polar residues" evidence="3">
    <location>
        <begin position="4196"/>
        <end position="4228"/>
    </location>
</feature>
<feature type="compositionally biased region" description="Polar residues" evidence="3">
    <location>
        <begin position="5640"/>
        <end position="5659"/>
    </location>
</feature>
<feature type="compositionally biased region" description="Polar residues" evidence="3">
    <location>
        <begin position="3000"/>
        <end position="3013"/>
    </location>
</feature>
<dbReference type="SMART" id="SM00501">
    <property type="entry name" value="BRIGHT"/>
    <property type="match status" value="1"/>
</dbReference>
<dbReference type="SUPFAM" id="SSF46774">
    <property type="entry name" value="ARID-like"/>
    <property type="match status" value="1"/>
</dbReference>
<feature type="region of interest" description="Disordered" evidence="3">
    <location>
        <begin position="1243"/>
        <end position="1281"/>
    </location>
</feature>
<feature type="compositionally biased region" description="Basic residues" evidence="3">
    <location>
        <begin position="875"/>
        <end position="889"/>
    </location>
</feature>
<feature type="compositionally biased region" description="Basic and acidic residues" evidence="3">
    <location>
        <begin position="4587"/>
        <end position="4601"/>
    </location>
</feature>
<feature type="compositionally biased region" description="Low complexity" evidence="3">
    <location>
        <begin position="5698"/>
        <end position="5732"/>
    </location>
</feature>
<feature type="region of interest" description="Disordered" evidence="3">
    <location>
        <begin position="1746"/>
        <end position="1813"/>
    </location>
</feature>
<dbReference type="CDD" id="cd16870">
    <property type="entry name" value="ARID_JARD2"/>
    <property type="match status" value="1"/>
</dbReference>
<evidence type="ECO:0000259" key="6">
    <source>
        <dbReference type="PROSITE" id="PS51184"/>
    </source>
</evidence>
<keyword evidence="2" id="KW-0539">Nucleus</keyword>
<dbReference type="InterPro" id="IPR004198">
    <property type="entry name" value="Znf_C5HC2"/>
</dbReference>
<proteinExistence type="predicted"/>
<feature type="compositionally biased region" description="Low complexity" evidence="3">
    <location>
        <begin position="3962"/>
        <end position="3976"/>
    </location>
</feature>
<gene>
    <name evidence="8" type="primary">LOC108670692</name>
</gene>
<feature type="region of interest" description="Disordered" evidence="3">
    <location>
        <begin position="607"/>
        <end position="680"/>
    </location>
</feature>
<dbReference type="RefSeq" id="XP_018013668.2">
    <property type="nucleotide sequence ID" value="XM_018158179.2"/>
</dbReference>
<feature type="region of interest" description="Disordered" evidence="3">
    <location>
        <begin position="3869"/>
        <end position="3895"/>
    </location>
</feature>
<feature type="region of interest" description="Disordered" evidence="3">
    <location>
        <begin position="5759"/>
        <end position="5873"/>
    </location>
</feature>
<dbReference type="OMA" id="SHETISC"/>
<feature type="region of interest" description="Disordered" evidence="3">
    <location>
        <begin position="3148"/>
        <end position="3214"/>
    </location>
</feature>
<feature type="compositionally biased region" description="Low complexity" evidence="3">
    <location>
        <begin position="5829"/>
        <end position="5841"/>
    </location>
</feature>
<evidence type="ECO:0000256" key="1">
    <source>
        <dbReference type="ARBA" id="ARBA00004123"/>
    </source>
</evidence>
<feature type="compositionally biased region" description="Low complexity" evidence="3">
    <location>
        <begin position="1746"/>
        <end position="1758"/>
    </location>
</feature>
<protein>
    <submittedName>
        <fullName evidence="8">Serine-rich adhesin for platelets</fullName>
    </submittedName>
</protein>
<dbReference type="PROSITE" id="PS51011">
    <property type="entry name" value="ARID"/>
    <property type="match status" value="1"/>
</dbReference>
<feature type="compositionally biased region" description="Polar residues" evidence="3">
    <location>
        <begin position="4662"/>
        <end position="4674"/>
    </location>
</feature>
<feature type="compositionally biased region" description="Basic and acidic residues" evidence="3">
    <location>
        <begin position="5145"/>
        <end position="5158"/>
    </location>
</feature>
<feature type="compositionally biased region" description="Basic and acidic residues" evidence="3">
    <location>
        <begin position="1003"/>
        <end position="1019"/>
    </location>
</feature>
<keyword evidence="7" id="KW-1185">Reference proteome</keyword>
<dbReference type="CTD" id="3720"/>
<feature type="compositionally biased region" description="Low complexity" evidence="3">
    <location>
        <begin position="892"/>
        <end position="902"/>
    </location>
</feature>
<feature type="compositionally biased region" description="Low complexity" evidence="3">
    <location>
        <begin position="4175"/>
        <end position="4195"/>
    </location>
</feature>
<dbReference type="PANTHER" id="PTHR10694">
    <property type="entry name" value="LYSINE-SPECIFIC DEMETHYLASE"/>
    <property type="match status" value="1"/>
</dbReference>
<feature type="region of interest" description="Disordered" evidence="3">
    <location>
        <begin position="194"/>
        <end position="237"/>
    </location>
</feature>
<feature type="compositionally biased region" description="Low complexity" evidence="3">
    <location>
        <begin position="2361"/>
        <end position="2380"/>
    </location>
</feature>
<dbReference type="SMART" id="SM01014">
    <property type="entry name" value="ARID"/>
    <property type="match status" value="1"/>
</dbReference>
<feature type="region of interest" description="Disordered" evidence="3">
    <location>
        <begin position="936"/>
        <end position="1079"/>
    </location>
</feature>
<feature type="compositionally biased region" description="Basic and acidic residues" evidence="3">
    <location>
        <begin position="4675"/>
        <end position="4692"/>
    </location>
</feature>
<feature type="compositionally biased region" description="Low complexity" evidence="3">
    <location>
        <begin position="628"/>
        <end position="641"/>
    </location>
</feature>
<dbReference type="Pfam" id="PF02928">
    <property type="entry name" value="zf-C5HC2"/>
    <property type="match status" value="1"/>
</dbReference>
<feature type="compositionally biased region" description="Gly residues" evidence="3">
    <location>
        <begin position="4804"/>
        <end position="4818"/>
    </location>
</feature>
<comment type="subcellular location">
    <subcellularLocation>
        <location evidence="1">Nucleus</location>
    </subcellularLocation>
</comment>
<dbReference type="PROSITE" id="PS51184">
    <property type="entry name" value="JMJC"/>
    <property type="match status" value="1"/>
</dbReference>
<feature type="region of interest" description="Disordered" evidence="3">
    <location>
        <begin position="5140"/>
        <end position="5171"/>
    </location>
</feature>
<feature type="domain" description="JmjC" evidence="6">
    <location>
        <begin position="5246"/>
        <end position="5411"/>
    </location>
</feature>
<feature type="region of interest" description="Disordered" evidence="3">
    <location>
        <begin position="1149"/>
        <end position="1179"/>
    </location>
</feature>
<dbReference type="Pfam" id="PF01388">
    <property type="entry name" value="ARID"/>
    <property type="match status" value="1"/>
</dbReference>
<dbReference type="PROSITE" id="PS51183">
    <property type="entry name" value="JMJN"/>
    <property type="match status" value="1"/>
</dbReference>
<feature type="compositionally biased region" description="Polar residues" evidence="3">
    <location>
        <begin position="5622"/>
        <end position="5631"/>
    </location>
</feature>
<feature type="compositionally biased region" description="Polar residues" evidence="3">
    <location>
        <begin position="5684"/>
        <end position="5696"/>
    </location>
</feature>
<dbReference type="PANTHER" id="PTHR10694:SF113">
    <property type="entry name" value="PROTEIN JUMONJI"/>
    <property type="match status" value="1"/>
</dbReference>
<evidence type="ECO:0000256" key="2">
    <source>
        <dbReference type="ARBA" id="ARBA00023242"/>
    </source>
</evidence>
<feature type="region of interest" description="Disordered" evidence="3">
    <location>
        <begin position="4164"/>
        <end position="4228"/>
    </location>
</feature>
<feature type="compositionally biased region" description="Polar residues" evidence="3">
    <location>
        <begin position="521"/>
        <end position="543"/>
    </location>
</feature>
<feature type="compositionally biased region" description="Polar residues" evidence="3">
    <location>
        <begin position="1033"/>
        <end position="1052"/>
    </location>
</feature>
<feature type="compositionally biased region" description="Polar residues" evidence="3">
    <location>
        <begin position="3942"/>
        <end position="3956"/>
    </location>
</feature>